<dbReference type="AlphaFoldDB" id="A0A7R9HVH8"/>
<evidence type="ECO:0000256" key="1">
    <source>
        <dbReference type="SAM" id="MobiDB-lite"/>
    </source>
</evidence>
<dbReference type="EMBL" id="OD564283">
    <property type="protein sequence ID" value="CAD7437565.1"/>
    <property type="molecule type" value="Genomic_DNA"/>
</dbReference>
<name>A0A7R9HVH8_9NEOP</name>
<proteinExistence type="predicted"/>
<evidence type="ECO:0000313" key="2">
    <source>
        <dbReference type="EMBL" id="CAD7437565.1"/>
    </source>
</evidence>
<reference evidence="2" key="1">
    <citation type="submission" date="2020-11" db="EMBL/GenBank/DDBJ databases">
        <authorList>
            <person name="Tran Van P."/>
        </authorList>
    </citation>
    <scope>NUCLEOTIDE SEQUENCE</scope>
</reference>
<organism evidence="2">
    <name type="scientific">Timema bartmani</name>
    <dbReference type="NCBI Taxonomy" id="61472"/>
    <lineage>
        <taxon>Eukaryota</taxon>
        <taxon>Metazoa</taxon>
        <taxon>Ecdysozoa</taxon>
        <taxon>Arthropoda</taxon>
        <taxon>Hexapoda</taxon>
        <taxon>Insecta</taxon>
        <taxon>Pterygota</taxon>
        <taxon>Neoptera</taxon>
        <taxon>Polyneoptera</taxon>
        <taxon>Phasmatodea</taxon>
        <taxon>Timematodea</taxon>
        <taxon>Timematoidea</taxon>
        <taxon>Timematidae</taxon>
        <taxon>Timema</taxon>
    </lineage>
</organism>
<gene>
    <name evidence="2" type="ORF">TBIB3V08_LOCUS174</name>
</gene>
<accession>A0A7R9HVH8</accession>
<protein>
    <submittedName>
        <fullName evidence="2">Uncharacterized protein</fullName>
    </submittedName>
</protein>
<feature type="region of interest" description="Disordered" evidence="1">
    <location>
        <begin position="1"/>
        <end position="23"/>
    </location>
</feature>
<sequence length="189" mass="20808">MHPHLRGGRVENHIGKNPFSAPDRDSNLDLPVFGSIVQPESSALDHVAIEPGGSELLFWVFGFPRCGDGVGAGLVREDMSCSEDGEQELDLDLWEGQFEFVGSSWGEEGVGEEGQGATPPPYHTSHLAHQLNGVKKSPAHVWCEDLTEQKSYEFIERERKSVRFAVPFISRTEVGNIFFNVATGVANEK</sequence>